<dbReference type="EMBL" id="MBFS01002512">
    <property type="protein sequence ID" value="PVU96195.1"/>
    <property type="molecule type" value="Genomic_DNA"/>
</dbReference>
<dbReference type="GO" id="GO:0008308">
    <property type="term" value="F:voltage-gated monoatomic anion channel activity"/>
    <property type="evidence" value="ECO:0007669"/>
    <property type="project" value="InterPro"/>
</dbReference>
<comment type="caution">
    <text evidence="3">The sequence shown here is derived from an EMBL/GenBank/DDBJ whole genome shotgun (WGS) entry which is preliminary data.</text>
</comment>
<dbReference type="InterPro" id="IPR023614">
    <property type="entry name" value="Porin_dom_sf"/>
</dbReference>
<keyword evidence="2" id="KW-0406">Ion transport</keyword>
<dbReference type="OrthoDB" id="7827681at2759"/>
<dbReference type="Gene3D" id="2.40.160.10">
    <property type="entry name" value="Porin"/>
    <property type="match status" value="1"/>
</dbReference>
<sequence length="284" mass="30500">MIPPKYSDVLKPCNDLFSKDFPFGVRKLEVKSKAENGTEFKVSGALAEKSGAIFAEAEGKYIDKVNNLTYTDKIDTNNFFTLQVDSENAFAKGLKLSAKGSASLVSQKRSLKADLFFKQSGMFSHATADLLANDIAANVVVSQNGLLAGAEFGYSLAKGNLRASNVLVGYVAKDYTAVLSTSNLFNNISGSVFQRVNPGVLDVAFKVDYDLSKPENAVKAQVVSKYALDKTSSVKTKIGNDGLLGLGFSQQFAKGVTLIFGAQIDLNALSENKHKVGSSFIFNL</sequence>
<dbReference type="PANTHER" id="PTHR11743">
    <property type="entry name" value="VOLTAGE-DEPENDENT ANION-SELECTIVE CHANNEL"/>
    <property type="match status" value="1"/>
</dbReference>
<dbReference type="InterPro" id="IPR027246">
    <property type="entry name" value="Porin_Euk/Tom40"/>
</dbReference>
<dbReference type="PANTHER" id="PTHR11743:SF70">
    <property type="entry name" value="GH26960P-RELATED"/>
    <property type="match status" value="1"/>
</dbReference>
<protein>
    <recommendedName>
        <fullName evidence="5">Mitochondrial outer membrane protein porin</fullName>
    </recommendedName>
</protein>
<evidence type="ECO:0008006" key="5">
    <source>
        <dbReference type="Google" id="ProtNLM"/>
    </source>
</evidence>
<proteinExistence type="inferred from homology"/>
<dbReference type="AlphaFoldDB" id="A0A2T9YV22"/>
<dbReference type="GO" id="GO:0005741">
    <property type="term" value="C:mitochondrial outer membrane"/>
    <property type="evidence" value="ECO:0007669"/>
    <property type="project" value="InterPro"/>
</dbReference>
<dbReference type="Proteomes" id="UP000245609">
    <property type="component" value="Unassembled WGS sequence"/>
</dbReference>
<keyword evidence="2" id="KW-0812">Transmembrane</keyword>
<evidence type="ECO:0000313" key="3">
    <source>
        <dbReference type="EMBL" id="PVU96195.1"/>
    </source>
</evidence>
<dbReference type="STRING" id="133381.A0A2T9YV22"/>
<dbReference type="GO" id="GO:0015288">
    <property type="term" value="F:porin activity"/>
    <property type="evidence" value="ECO:0007669"/>
    <property type="project" value="UniProtKB-KW"/>
</dbReference>
<keyword evidence="2" id="KW-0626">Porin</keyword>
<keyword evidence="4" id="KW-1185">Reference proteome</keyword>
<evidence type="ECO:0000313" key="4">
    <source>
        <dbReference type="Proteomes" id="UP000245609"/>
    </source>
</evidence>
<accession>A0A2T9YV22</accession>
<gene>
    <name evidence="3" type="ORF">BB560_005820</name>
</gene>
<evidence type="ECO:0000256" key="2">
    <source>
        <dbReference type="ARBA" id="ARBA00023114"/>
    </source>
</evidence>
<dbReference type="CDD" id="cd07306">
    <property type="entry name" value="Porin3_VDAC"/>
    <property type="match status" value="1"/>
</dbReference>
<reference evidence="3 4" key="1">
    <citation type="journal article" date="2018" name="MBio">
        <title>Comparative Genomics Reveals the Core Gene Toolbox for the Fungus-Insect Symbiosis.</title>
        <authorList>
            <person name="Wang Y."/>
            <person name="Stata M."/>
            <person name="Wang W."/>
            <person name="Stajich J.E."/>
            <person name="White M.M."/>
            <person name="Moncalvo J.M."/>
        </authorList>
    </citation>
    <scope>NUCLEOTIDE SEQUENCE [LARGE SCALE GENOMIC DNA]</scope>
    <source>
        <strain evidence="3 4">SC-DP-2</strain>
    </source>
</reference>
<dbReference type="InterPro" id="IPR001925">
    <property type="entry name" value="Porin_Euk"/>
</dbReference>
<dbReference type="Pfam" id="PF01459">
    <property type="entry name" value="Porin_3"/>
    <property type="match status" value="1"/>
</dbReference>
<keyword evidence="2" id="KW-0813">Transport</keyword>
<dbReference type="GO" id="GO:0046930">
    <property type="term" value="C:pore complex"/>
    <property type="evidence" value="ECO:0007669"/>
    <property type="project" value="UniProtKB-KW"/>
</dbReference>
<evidence type="ECO:0000256" key="1">
    <source>
        <dbReference type="ARBA" id="ARBA00007780"/>
    </source>
</evidence>
<comment type="similarity">
    <text evidence="1">Belongs to the eukaryotic mitochondrial porin family.</text>
</comment>
<organism evidence="3 4">
    <name type="scientific">Smittium megazygosporum</name>
    <dbReference type="NCBI Taxonomy" id="133381"/>
    <lineage>
        <taxon>Eukaryota</taxon>
        <taxon>Fungi</taxon>
        <taxon>Fungi incertae sedis</taxon>
        <taxon>Zoopagomycota</taxon>
        <taxon>Kickxellomycotina</taxon>
        <taxon>Harpellomycetes</taxon>
        <taxon>Harpellales</taxon>
        <taxon>Legeriomycetaceae</taxon>
        <taxon>Smittium</taxon>
    </lineage>
</organism>
<dbReference type="PRINTS" id="PR00185">
    <property type="entry name" value="EUKARYTPORIN"/>
</dbReference>
<name>A0A2T9YV22_9FUNG</name>